<dbReference type="InterPro" id="IPR013785">
    <property type="entry name" value="Aldolase_TIM"/>
</dbReference>
<dbReference type="OrthoDB" id="276546at2759"/>
<accession>A0A9P6CNP0</accession>
<dbReference type="EMBL" id="MU150239">
    <property type="protein sequence ID" value="KAF9466853.1"/>
    <property type="molecule type" value="Genomic_DNA"/>
</dbReference>
<dbReference type="GO" id="GO:0010181">
    <property type="term" value="F:FMN binding"/>
    <property type="evidence" value="ECO:0007669"/>
    <property type="project" value="InterPro"/>
</dbReference>
<dbReference type="Gene3D" id="3.20.20.70">
    <property type="entry name" value="Aldolase class I"/>
    <property type="match status" value="1"/>
</dbReference>
<comment type="caution">
    <text evidence="2">The sequence shown here is derived from an EMBL/GenBank/DDBJ whole genome shotgun (WGS) entry which is preliminary data.</text>
</comment>
<protein>
    <submittedName>
        <fullName evidence="2">NADH:flavin oxidoreductase/NADH oxidase</fullName>
    </submittedName>
</protein>
<dbReference type="CDD" id="cd02933">
    <property type="entry name" value="OYE_like_FMN"/>
    <property type="match status" value="1"/>
</dbReference>
<dbReference type="Pfam" id="PF00724">
    <property type="entry name" value="Oxidored_FMN"/>
    <property type="match status" value="1"/>
</dbReference>
<keyword evidence="3" id="KW-1185">Reference proteome</keyword>
<dbReference type="InterPro" id="IPR001155">
    <property type="entry name" value="OxRdtase_FMN_N"/>
</dbReference>
<feature type="domain" description="NADH:flavin oxidoreductase/NADH oxidase N-terminal" evidence="1">
    <location>
        <begin position="5"/>
        <end position="345"/>
    </location>
</feature>
<evidence type="ECO:0000313" key="3">
    <source>
        <dbReference type="Proteomes" id="UP000807353"/>
    </source>
</evidence>
<reference evidence="2" key="1">
    <citation type="submission" date="2020-11" db="EMBL/GenBank/DDBJ databases">
        <authorList>
            <consortium name="DOE Joint Genome Institute"/>
            <person name="Ahrendt S."/>
            <person name="Riley R."/>
            <person name="Andreopoulos W."/>
            <person name="Labutti K."/>
            <person name="Pangilinan J."/>
            <person name="Ruiz-Duenas F.J."/>
            <person name="Barrasa J.M."/>
            <person name="Sanchez-Garcia M."/>
            <person name="Camarero S."/>
            <person name="Miyauchi S."/>
            <person name="Serrano A."/>
            <person name="Linde D."/>
            <person name="Babiker R."/>
            <person name="Drula E."/>
            <person name="Ayuso-Fernandez I."/>
            <person name="Pacheco R."/>
            <person name="Padilla G."/>
            <person name="Ferreira P."/>
            <person name="Barriuso J."/>
            <person name="Kellner H."/>
            <person name="Castanera R."/>
            <person name="Alfaro M."/>
            <person name="Ramirez L."/>
            <person name="Pisabarro A.G."/>
            <person name="Kuo A."/>
            <person name="Tritt A."/>
            <person name="Lipzen A."/>
            <person name="He G."/>
            <person name="Yan M."/>
            <person name="Ng V."/>
            <person name="Cullen D."/>
            <person name="Martin F."/>
            <person name="Rosso M.-N."/>
            <person name="Henrissat B."/>
            <person name="Hibbett D."/>
            <person name="Martinez A.T."/>
            <person name="Grigoriev I.V."/>
        </authorList>
    </citation>
    <scope>NUCLEOTIDE SEQUENCE</scope>
    <source>
        <strain evidence="2">CBS 247.69</strain>
    </source>
</reference>
<dbReference type="AlphaFoldDB" id="A0A9P6CNP0"/>
<dbReference type="SUPFAM" id="SSF51395">
    <property type="entry name" value="FMN-linked oxidoreductases"/>
    <property type="match status" value="1"/>
</dbReference>
<dbReference type="Proteomes" id="UP000807353">
    <property type="component" value="Unassembled WGS sequence"/>
</dbReference>
<evidence type="ECO:0000313" key="2">
    <source>
        <dbReference type="EMBL" id="KAF9466853.1"/>
    </source>
</evidence>
<gene>
    <name evidence="2" type="ORF">BDZ94DRAFT_1305730</name>
</gene>
<dbReference type="FunFam" id="3.20.20.70:FF:000138">
    <property type="entry name" value="NADPH dehydrogenase 1"/>
    <property type="match status" value="1"/>
</dbReference>
<dbReference type="PANTHER" id="PTHR22893:SF91">
    <property type="entry name" value="NADPH DEHYDROGENASE 2-RELATED"/>
    <property type="match status" value="1"/>
</dbReference>
<dbReference type="GO" id="GO:0003959">
    <property type="term" value="F:NADPH dehydrogenase activity"/>
    <property type="evidence" value="ECO:0007669"/>
    <property type="project" value="TreeGrafter"/>
</dbReference>
<evidence type="ECO:0000259" key="1">
    <source>
        <dbReference type="Pfam" id="PF00724"/>
    </source>
</evidence>
<sequence length="388" mass="42925">MASSKLFQPLQVGDMILQHRIVMAPLTRFRADAQHVPLPHVIDYYTQRASVPGTLVITEATYIAQRAGGYPNAPGIWTNAQISAWKKIVDSVHAKGSYIFLQLWALGRAATPRQLASEDLNLPYVSASDIPIAGRKDGISPRPLTTSEIQEYIELYATAASNAVHRAGFDGVEVHGANGYLVDQFLQGVSNLRTDAYGGSPEKCSRFALEVVNAVSKRVGESKTAFRMSPWNTYQSMRMKDPVPTFSYLVSKLRENHPNLAYIHVVEPRIDGASTDVIDLAGQSNDFIRKIWGSGDGDDNRRLISAGGYTRDLGMECADKKGDLIAYGRPFISNPDLPYRLLNDIKLAVANRKWYYKYGSLDPKGYSDYPVAGTEEPSSDTVWIESKL</sequence>
<proteinExistence type="predicted"/>
<organism evidence="2 3">
    <name type="scientific">Collybia nuda</name>
    <dbReference type="NCBI Taxonomy" id="64659"/>
    <lineage>
        <taxon>Eukaryota</taxon>
        <taxon>Fungi</taxon>
        <taxon>Dikarya</taxon>
        <taxon>Basidiomycota</taxon>
        <taxon>Agaricomycotina</taxon>
        <taxon>Agaricomycetes</taxon>
        <taxon>Agaricomycetidae</taxon>
        <taxon>Agaricales</taxon>
        <taxon>Tricholomatineae</taxon>
        <taxon>Clitocybaceae</taxon>
        <taxon>Collybia</taxon>
    </lineage>
</organism>
<name>A0A9P6CNP0_9AGAR</name>
<dbReference type="InterPro" id="IPR045247">
    <property type="entry name" value="Oye-like"/>
</dbReference>
<dbReference type="PANTHER" id="PTHR22893">
    <property type="entry name" value="NADH OXIDOREDUCTASE-RELATED"/>
    <property type="match status" value="1"/>
</dbReference>